<sequence>MSAIRNLPPGRVAIVSHQHPSVSKGGAEISAYTLYQGLLGLGVDAIFIAACENANRARLHLESDREFIVFHDGATYDHLYHAAMPEVTEALRDILRAQDVRLVNFHHWFFIGLDALDMTVTELGLPTFLTLHEFLAICHHHGQMVTRPARVLCERDSVMACGECFPEVLRMQFAVRRERFQRHLSQLAGWISPSQFLADRFIAWGLDGTRMRVVENGLLGFDGTQRPGETHKPGSPWTFGYFGQINLFKGVDVLLRACELIAKDKELAETLQLEINGNVVGSEEFRVRLERAQQEYPFLAYRGPYTNQSVGRLMRGCDYVLMLSTWWENSPVVIQEAYESGRPVLSPGIGGMAEKVKDGVSGLHFRPNDPADLVRALRTASDAARHQRLLEGLPRPFTAREMAEHYVEFYAERISQPVATLAAETPTGRKRAGKRKRQLINVGEVGE</sequence>
<feature type="domain" description="Glycosyl transferase family 1" evidence="2">
    <location>
        <begin position="230"/>
        <end position="380"/>
    </location>
</feature>
<dbReference type="Proteomes" id="UP001526430">
    <property type="component" value="Unassembled WGS sequence"/>
</dbReference>
<dbReference type="InterPro" id="IPR001296">
    <property type="entry name" value="Glyco_trans_1"/>
</dbReference>
<name>A0ABT3NSF5_9PROT</name>
<evidence type="ECO:0000259" key="2">
    <source>
        <dbReference type="Pfam" id="PF00534"/>
    </source>
</evidence>
<dbReference type="SUPFAM" id="SSF53756">
    <property type="entry name" value="UDP-Glycosyltransferase/glycogen phosphorylase"/>
    <property type="match status" value="1"/>
</dbReference>
<dbReference type="Pfam" id="PF00534">
    <property type="entry name" value="Glycos_transf_1"/>
    <property type="match status" value="1"/>
</dbReference>
<gene>
    <name evidence="4" type="ORF">OF850_05630</name>
</gene>
<dbReference type="InterPro" id="IPR028098">
    <property type="entry name" value="Glyco_trans_4-like_N"/>
</dbReference>
<feature type="domain" description="Glycosyltransferase subfamily 4-like N-terminal" evidence="3">
    <location>
        <begin position="25"/>
        <end position="217"/>
    </location>
</feature>
<dbReference type="Pfam" id="PF13439">
    <property type="entry name" value="Glyco_transf_4"/>
    <property type="match status" value="1"/>
</dbReference>
<feature type="region of interest" description="Disordered" evidence="1">
    <location>
        <begin position="424"/>
        <end position="447"/>
    </location>
</feature>
<evidence type="ECO:0000256" key="1">
    <source>
        <dbReference type="SAM" id="MobiDB-lite"/>
    </source>
</evidence>
<evidence type="ECO:0000259" key="3">
    <source>
        <dbReference type="Pfam" id="PF13439"/>
    </source>
</evidence>
<dbReference type="Gene3D" id="3.40.50.2000">
    <property type="entry name" value="Glycogen Phosphorylase B"/>
    <property type="match status" value="2"/>
</dbReference>
<dbReference type="RefSeq" id="WP_301588946.1">
    <property type="nucleotide sequence ID" value="NZ_JAPFQI010000002.1"/>
</dbReference>
<dbReference type="GO" id="GO:0016757">
    <property type="term" value="F:glycosyltransferase activity"/>
    <property type="evidence" value="ECO:0007669"/>
    <property type="project" value="UniProtKB-KW"/>
</dbReference>
<evidence type="ECO:0000313" key="5">
    <source>
        <dbReference type="Proteomes" id="UP001526430"/>
    </source>
</evidence>
<organism evidence="4 5">
    <name type="scientific">Sabulicella glaciei</name>
    <dbReference type="NCBI Taxonomy" id="2984948"/>
    <lineage>
        <taxon>Bacteria</taxon>
        <taxon>Pseudomonadati</taxon>
        <taxon>Pseudomonadota</taxon>
        <taxon>Alphaproteobacteria</taxon>
        <taxon>Acetobacterales</taxon>
        <taxon>Acetobacteraceae</taxon>
        <taxon>Sabulicella</taxon>
    </lineage>
</organism>
<dbReference type="PANTHER" id="PTHR45947:SF13">
    <property type="entry name" value="TRANSFERASE"/>
    <property type="match status" value="1"/>
</dbReference>
<accession>A0ABT3NSF5</accession>
<dbReference type="EMBL" id="JAPFQI010000002">
    <property type="protein sequence ID" value="MCW8085100.1"/>
    <property type="molecule type" value="Genomic_DNA"/>
</dbReference>
<dbReference type="InterPro" id="IPR050194">
    <property type="entry name" value="Glycosyltransferase_grp1"/>
</dbReference>
<dbReference type="EC" id="2.4.-.-" evidence="4"/>
<proteinExistence type="predicted"/>
<dbReference type="PANTHER" id="PTHR45947">
    <property type="entry name" value="SULFOQUINOVOSYL TRANSFERASE SQD2"/>
    <property type="match status" value="1"/>
</dbReference>
<feature type="compositionally biased region" description="Basic residues" evidence="1">
    <location>
        <begin position="428"/>
        <end position="438"/>
    </location>
</feature>
<evidence type="ECO:0000313" key="4">
    <source>
        <dbReference type="EMBL" id="MCW8085100.1"/>
    </source>
</evidence>
<reference evidence="4 5" key="1">
    <citation type="submission" date="2022-10" db="EMBL/GenBank/DDBJ databases">
        <title>Roseococcus glaciei nov., sp. nov., isolated from glacier.</title>
        <authorList>
            <person name="Liu Q."/>
            <person name="Xin Y.-H."/>
        </authorList>
    </citation>
    <scope>NUCLEOTIDE SEQUENCE [LARGE SCALE GENOMIC DNA]</scope>
    <source>
        <strain evidence="4 5">MDT2-1-1</strain>
    </source>
</reference>
<comment type="caution">
    <text evidence="4">The sequence shown here is derived from an EMBL/GenBank/DDBJ whole genome shotgun (WGS) entry which is preliminary data.</text>
</comment>
<keyword evidence="5" id="KW-1185">Reference proteome</keyword>
<keyword evidence="4" id="KW-0328">Glycosyltransferase</keyword>
<keyword evidence="4" id="KW-0808">Transferase</keyword>
<protein>
    <submittedName>
        <fullName evidence="4">Glycosyltransferase</fullName>
        <ecNumber evidence="4">2.4.-.-</ecNumber>
    </submittedName>
</protein>